<sequence>MRILALSAALAFGVTAGAVQAQDTAAPEQPVSPTGETLNLPPAGDATNLFVAAAPAVAGIGAIAAMAGGGGGSSTTTTTTTTTTGTN</sequence>
<name>A0A0B5DWJ0_9RHOB</name>
<evidence type="ECO:0000256" key="1">
    <source>
        <dbReference type="SAM" id="MobiDB-lite"/>
    </source>
</evidence>
<keyword evidence="4" id="KW-1185">Reference proteome</keyword>
<reference evidence="3 4" key="1">
    <citation type="journal article" date="2014" name="Int. J. Syst. Evol. Microbiol.">
        <title>Celeribacter indicus sp. nov., a polycyclic aromatic hydrocarbon-degrading bacterium from deep-sea sediment and reclassification of Huaishuia halophila as Celeribacter halophilus comb. nov.</title>
        <authorList>
            <person name="Lai Q."/>
            <person name="Cao J."/>
            <person name="Yuan J."/>
            <person name="Li F."/>
            <person name="Shao Z."/>
        </authorList>
    </citation>
    <scope>NUCLEOTIDE SEQUENCE [LARGE SCALE GENOMIC DNA]</scope>
    <source>
        <strain evidence="3">P73</strain>
    </source>
</reference>
<keyword evidence="2" id="KW-0732">Signal</keyword>
<dbReference type="Proteomes" id="UP000031521">
    <property type="component" value="Chromosome"/>
</dbReference>
<feature type="compositionally biased region" description="Low complexity" evidence="1">
    <location>
        <begin position="74"/>
        <end position="87"/>
    </location>
</feature>
<gene>
    <name evidence="3" type="ORF">P73_3058</name>
</gene>
<dbReference type="EMBL" id="CP004393">
    <property type="protein sequence ID" value="AJE47773.1"/>
    <property type="molecule type" value="Genomic_DNA"/>
</dbReference>
<protein>
    <submittedName>
        <fullName evidence="3">Uncharacterized protein</fullName>
    </submittedName>
</protein>
<organism evidence="3 4">
    <name type="scientific">Celeribacter indicus</name>
    <dbReference type="NCBI Taxonomy" id="1208324"/>
    <lineage>
        <taxon>Bacteria</taxon>
        <taxon>Pseudomonadati</taxon>
        <taxon>Pseudomonadota</taxon>
        <taxon>Alphaproteobacteria</taxon>
        <taxon>Rhodobacterales</taxon>
        <taxon>Roseobacteraceae</taxon>
        <taxon>Celeribacter</taxon>
    </lineage>
</organism>
<dbReference type="KEGG" id="cid:P73_3058"/>
<feature type="signal peptide" evidence="2">
    <location>
        <begin position="1"/>
        <end position="21"/>
    </location>
</feature>
<evidence type="ECO:0000313" key="3">
    <source>
        <dbReference type="EMBL" id="AJE47773.1"/>
    </source>
</evidence>
<evidence type="ECO:0000256" key="2">
    <source>
        <dbReference type="SAM" id="SignalP"/>
    </source>
</evidence>
<accession>A0A0B5DWJ0</accession>
<dbReference type="RefSeq" id="WP_043870258.1">
    <property type="nucleotide sequence ID" value="NZ_CP004393.1"/>
</dbReference>
<proteinExistence type="predicted"/>
<dbReference type="AlphaFoldDB" id="A0A0B5DWJ0"/>
<dbReference type="HOGENOM" id="CLU_2477687_0_0_5"/>
<feature type="chain" id="PRO_5002115532" evidence="2">
    <location>
        <begin position="22"/>
        <end position="87"/>
    </location>
</feature>
<feature type="region of interest" description="Disordered" evidence="1">
    <location>
        <begin position="67"/>
        <end position="87"/>
    </location>
</feature>
<evidence type="ECO:0000313" key="4">
    <source>
        <dbReference type="Proteomes" id="UP000031521"/>
    </source>
</evidence>